<evidence type="ECO:0000256" key="5">
    <source>
        <dbReference type="ARBA" id="ARBA00023242"/>
    </source>
</evidence>
<evidence type="ECO:0000256" key="4">
    <source>
        <dbReference type="ARBA" id="ARBA00023163"/>
    </source>
</evidence>
<organism evidence="7 8">
    <name type="scientific">Flemingia macrophylla</name>
    <dbReference type="NCBI Taxonomy" id="520843"/>
    <lineage>
        <taxon>Eukaryota</taxon>
        <taxon>Viridiplantae</taxon>
        <taxon>Streptophyta</taxon>
        <taxon>Embryophyta</taxon>
        <taxon>Tracheophyta</taxon>
        <taxon>Spermatophyta</taxon>
        <taxon>Magnoliopsida</taxon>
        <taxon>eudicotyledons</taxon>
        <taxon>Gunneridae</taxon>
        <taxon>Pentapetalae</taxon>
        <taxon>rosids</taxon>
        <taxon>fabids</taxon>
        <taxon>Fabales</taxon>
        <taxon>Fabaceae</taxon>
        <taxon>Papilionoideae</taxon>
        <taxon>50 kb inversion clade</taxon>
        <taxon>NPAAA clade</taxon>
        <taxon>indigoferoid/millettioid clade</taxon>
        <taxon>Phaseoleae</taxon>
        <taxon>Flemingia</taxon>
    </lineage>
</organism>
<keyword evidence="4" id="KW-0804">Transcription</keyword>
<dbReference type="PROSITE" id="PS51005">
    <property type="entry name" value="NAC"/>
    <property type="match status" value="1"/>
</dbReference>
<dbReference type="AlphaFoldDB" id="A0ABD1LA59"/>
<dbReference type="GO" id="GO:0003677">
    <property type="term" value="F:DNA binding"/>
    <property type="evidence" value="ECO:0007669"/>
    <property type="project" value="UniProtKB-KW"/>
</dbReference>
<evidence type="ECO:0000259" key="6">
    <source>
        <dbReference type="PROSITE" id="PS51005"/>
    </source>
</evidence>
<accession>A0ABD1LA59</accession>
<protein>
    <recommendedName>
        <fullName evidence="6">NAC domain-containing protein</fullName>
    </recommendedName>
</protein>
<comment type="caution">
    <text evidence="7">The sequence shown here is derived from an EMBL/GenBank/DDBJ whole genome shotgun (WGS) entry which is preliminary data.</text>
</comment>
<dbReference type="Gene3D" id="2.170.150.80">
    <property type="entry name" value="NAC domain"/>
    <property type="match status" value="1"/>
</dbReference>
<evidence type="ECO:0000313" key="8">
    <source>
        <dbReference type="Proteomes" id="UP001603857"/>
    </source>
</evidence>
<reference evidence="7 8" key="1">
    <citation type="submission" date="2024-08" db="EMBL/GenBank/DDBJ databases">
        <title>Insights into the chromosomal genome structure of Flemingia macrophylla.</title>
        <authorList>
            <person name="Ding Y."/>
            <person name="Zhao Y."/>
            <person name="Bi W."/>
            <person name="Wu M."/>
            <person name="Zhao G."/>
            <person name="Gong Y."/>
            <person name="Li W."/>
            <person name="Zhang P."/>
        </authorList>
    </citation>
    <scope>NUCLEOTIDE SEQUENCE [LARGE SCALE GENOMIC DNA]</scope>
    <source>
        <strain evidence="7">DYQJB</strain>
        <tissue evidence="7">Leaf</tissue>
    </source>
</reference>
<dbReference type="PANTHER" id="PTHR31989">
    <property type="entry name" value="NAC DOMAIN-CONTAINING PROTEIN 82-RELATED"/>
    <property type="match status" value="1"/>
</dbReference>
<keyword evidence="3" id="KW-0238">DNA-binding</keyword>
<feature type="domain" description="NAC" evidence="6">
    <location>
        <begin position="84"/>
        <end position="230"/>
    </location>
</feature>
<gene>
    <name evidence="7" type="ORF">Fmac_029315</name>
</gene>
<dbReference type="InterPro" id="IPR036093">
    <property type="entry name" value="NAC_dom_sf"/>
</dbReference>
<evidence type="ECO:0000256" key="2">
    <source>
        <dbReference type="ARBA" id="ARBA00023015"/>
    </source>
</evidence>
<sequence length="282" mass="32308">MVGKFEDITPSNKYILIPQGIVSALVSSLVYPSTACSDVPVKADNLPRISSLHILNKSERLLNWQKFFFYDPKEHIFENSQKICAGNEQWREVKKRQQIEISVKEIKKSSCIPCNLISECDVFQTEPWKLQGGEKLLNWQKFFFYDPKKRIFENSQKICAGNGQWREVKKGQQIEIYGKEVIAKKNTYIFWKGNDNKFTITNWVMNEFHLPMKSKPTKISSMGVYRIFKMEGKRGKKARVSQEEASTSGNNGEVINATPVVIDLTEECDNVAGTPLHASSIE</sequence>
<dbReference type="Pfam" id="PF02365">
    <property type="entry name" value="NAM"/>
    <property type="match status" value="1"/>
</dbReference>
<evidence type="ECO:0000313" key="7">
    <source>
        <dbReference type="EMBL" id="KAL2320346.1"/>
    </source>
</evidence>
<evidence type="ECO:0000256" key="1">
    <source>
        <dbReference type="ARBA" id="ARBA00004123"/>
    </source>
</evidence>
<dbReference type="EMBL" id="JBGMDY010000010">
    <property type="protein sequence ID" value="KAL2320346.1"/>
    <property type="molecule type" value="Genomic_DNA"/>
</dbReference>
<name>A0ABD1LA59_9FABA</name>
<evidence type="ECO:0000256" key="3">
    <source>
        <dbReference type="ARBA" id="ARBA00023125"/>
    </source>
</evidence>
<dbReference type="SUPFAM" id="SSF101941">
    <property type="entry name" value="NAC domain"/>
    <property type="match status" value="1"/>
</dbReference>
<comment type="subcellular location">
    <subcellularLocation>
        <location evidence="1">Nucleus</location>
    </subcellularLocation>
</comment>
<dbReference type="InterPro" id="IPR003441">
    <property type="entry name" value="NAC-dom"/>
</dbReference>
<keyword evidence="2" id="KW-0805">Transcription regulation</keyword>
<dbReference type="GO" id="GO:0005634">
    <property type="term" value="C:nucleus"/>
    <property type="evidence" value="ECO:0007669"/>
    <property type="project" value="UniProtKB-SubCell"/>
</dbReference>
<dbReference type="Proteomes" id="UP001603857">
    <property type="component" value="Unassembled WGS sequence"/>
</dbReference>
<keyword evidence="8" id="KW-1185">Reference proteome</keyword>
<keyword evidence="5" id="KW-0539">Nucleus</keyword>
<proteinExistence type="predicted"/>